<organism evidence="1 2">
    <name type="scientific">Streptomyces lavendofoliae</name>
    <dbReference type="NCBI Taxonomy" id="67314"/>
    <lineage>
        <taxon>Bacteria</taxon>
        <taxon>Bacillati</taxon>
        <taxon>Actinomycetota</taxon>
        <taxon>Actinomycetes</taxon>
        <taxon>Kitasatosporales</taxon>
        <taxon>Streptomycetaceae</taxon>
        <taxon>Streptomyces</taxon>
    </lineage>
</organism>
<evidence type="ECO:0000313" key="2">
    <source>
        <dbReference type="Proteomes" id="UP000636661"/>
    </source>
</evidence>
<comment type="caution">
    <text evidence="1">The sequence shown here is derived from an EMBL/GenBank/DDBJ whole genome shotgun (WGS) entry which is preliminary data.</text>
</comment>
<keyword evidence="2" id="KW-1185">Reference proteome</keyword>
<dbReference type="AlphaFoldDB" id="A0A918M7H6"/>
<reference evidence="1" key="1">
    <citation type="journal article" date="2014" name="Int. J. Syst. Evol. Microbiol.">
        <title>Complete genome sequence of Corynebacterium casei LMG S-19264T (=DSM 44701T), isolated from a smear-ripened cheese.</title>
        <authorList>
            <consortium name="US DOE Joint Genome Institute (JGI-PGF)"/>
            <person name="Walter F."/>
            <person name="Albersmeier A."/>
            <person name="Kalinowski J."/>
            <person name="Ruckert C."/>
        </authorList>
    </citation>
    <scope>NUCLEOTIDE SEQUENCE</scope>
    <source>
        <strain evidence="1">JCM 4391</strain>
    </source>
</reference>
<protein>
    <submittedName>
        <fullName evidence="1">Uncharacterized protein</fullName>
    </submittedName>
</protein>
<dbReference type="EMBL" id="BMTP01000020">
    <property type="protein sequence ID" value="GGU61873.1"/>
    <property type="molecule type" value="Genomic_DNA"/>
</dbReference>
<proteinExistence type="predicted"/>
<accession>A0A918M7H6</accession>
<dbReference type="RefSeq" id="WP_189554265.1">
    <property type="nucleotide sequence ID" value="NZ_BMTP01000020.1"/>
</dbReference>
<sequence length="83" mass="9122">MSPEDEATAHLLVTAAFHDAAARADEQGDPSIGDFSRAVLRQFEEHQHLEGALYAVVMRYAQEHASPEDVAALRRWMGEVTGS</sequence>
<name>A0A918M7H6_9ACTN</name>
<dbReference type="Proteomes" id="UP000636661">
    <property type="component" value="Unassembled WGS sequence"/>
</dbReference>
<evidence type="ECO:0000313" key="1">
    <source>
        <dbReference type="EMBL" id="GGU61873.1"/>
    </source>
</evidence>
<reference evidence="1" key="2">
    <citation type="submission" date="2020-09" db="EMBL/GenBank/DDBJ databases">
        <authorList>
            <person name="Sun Q."/>
            <person name="Ohkuma M."/>
        </authorList>
    </citation>
    <scope>NUCLEOTIDE SEQUENCE</scope>
    <source>
        <strain evidence="1">JCM 4391</strain>
    </source>
</reference>
<gene>
    <name evidence="1" type="ORF">GCM10010274_58300</name>
</gene>